<dbReference type="Proteomes" id="UP000552097">
    <property type="component" value="Unassembled WGS sequence"/>
</dbReference>
<evidence type="ECO:0008006" key="4">
    <source>
        <dbReference type="Google" id="ProtNLM"/>
    </source>
</evidence>
<evidence type="ECO:0000313" key="3">
    <source>
        <dbReference type="Proteomes" id="UP000552097"/>
    </source>
</evidence>
<protein>
    <recommendedName>
        <fullName evidence="4">DDE family transposase</fullName>
    </recommendedName>
</protein>
<accession>A0A7W9HJP2</accession>
<dbReference type="AlphaFoldDB" id="A0A7W9HJP2"/>
<comment type="caution">
    <text evidence="2">The sequence shown here is derived from an EMBL/GenBank/DDBJ whole genome shotgun (WGS) entry which is preliminary data.</text>
</comment>
<name>A0A7W9HJP2_9PSEU</name>
<proteinExistence type="predicted"/>
<evidence type="ECO:0000256" key="1">
    <source>
        <dbReference type="SAM" id="MobiDB-lite"/>
    </source>
</evidence>
<feature type="region of interest" description="Disordered" evidence="1">
    <location>
        <begin position="128"/>
        <end position="161"/>
    </location>
</feature>
<dbReference type="PANTHER" id="PTHR34580:SF3">
    <property type="entry name" value="PROTEIN PAFB"/>
    <property type="match status" value="1"/>
</dbReference>
<dbReference type="EMBL" id="JACHMO010000001">
    <property type="protein sequence ID" value="MBB5803326.1"/>
    <property type="molecule type" value="Genomic_DNA"/>
</dbReference>
<keyword evidence="3" id="KW-1185">Reference proteome</keyword>
<dbReference type="InterPro" id="IPR051534">
    <property type="entry name" value="CBASS_pafABC_assoc_protein"/>
</dbReference>
<gene>
    <name evidence="2" type="ORF">F4560_003094</name>
</gene>
<sequence length="204" mass="21778">MRRYTAHLRDLGIPVEAERGRYGGYRLARGYRMPPLVLINDEALAVVLGLVAAERLGMGTAVPASAGALAKIERVLPQALREPLAAIRESLAFTGNAVIGQAPGAGILLALAQAAVGIDIAVVDRGRPAASPSPVPNVTTRSPTAPPGGSRGGRPPAFDEERYKRRNVVERCFNRLKQFRGLATRYAKRAAYYQAELTIAAIVL</sequence>
<dbReference type="PANTHER" id="PTHR34580">
    <property type="match status" value="1"/>
</dbReference>
<organism evidence="2 3">
    <name type="scientific">Saccharothrix ecbatanensis</name>
    <dbReference type="NCBI Taxonomy" id="1105145"/>
    <lineage>
        <taxon>Bacteria</taxon>
        <taxon>Bacillati</taxon>
        <taxon>Actinomycetota</taxon>
        <taxon>Actinomycetes</taxon>
        <taxon>Pseudonocardiales</taxon>
        <taxon>Pseudonocardiaceae</taxon>
        <taxon>Saccharothrix</taxon>
    </lineage>
</organism>
<reference evidence="2 3" key="1">
    <citation type="submission" date="2020-08" db="EMBL/GenBank/DDBJ databases">
        <title>Sequencing the genomes of 1000 actinobacteria strains.</title>
        <authorList>
            <person name="Klenk H.-P."/>
        </authorList>
    </citation>
    <scope>NUCLEOTIDE SEQUENCE [LARGE SCALE GENOMIC DNA]</scope>
    <source>
        <strain evidence="2 3">DSM 45486</strain>
    </source>
</reference>
<evidence type="ECO:0000313" key="2">
    <source>
        <dbReference type="EMBL" id="MBB5803326.1"/>
    </source>
</evidence>